<dbReference type="PROSITE" id="PS51257">
    <property type="entry name" value="PROKAR_LIPOPROTEIN"/>
    <property type="match status" value="1"/>
</dbReference>
<dbReference type="AlphaFoldDB" id="A0A1E3G2I8"/>
<accession>A0A1E3G2I8</accession>
<evidence type="ECO:0000313" key="3">
    <source>
        <dbReference type="Proteomes" id="UP000094570"/>
    </source>
</evidence>
<organism evidence="2 3">
    <name type="scientific">Fervidobacterium thailandense</name>
    <dbReference type="NCBI Taxonomy" id="1008305"/>
    <lineage>
        <taxon>Bacteria</taxon>
        <taxon>Thermotogati</taxon>
        <taxon>Thermotogota</taxon>
        <taxon>Thermotogae</taxon>
        <taxon>Thermotogales</taxon>
        <taxon>Fervidobacteriaceae</taxon>
        <taxon>Fervidobacterium</taxon>
    </lineage>
</organism>
<evidence type="ECO:0000256" key="1">
    <source>
        <dbReference type="SAM" id="Phobius"/>
    </source>
</evidence>
<protein>
    <submittedName>
        <fullName evidence="2">Uncharacterized protein</fullName>
    </submittedName>
</protein>
<dbReference type="EMBL" id="LWAF01000016">
    <property type="protein sequence ID" value="ODN29868.1"/>
    <property type="molecule type" value="Genomic_DNA"/>
</dbReference>
<name>A0A1E3G2I8_9BACT</name>
<comment type="caution">
    <text evidence="2">The sequence shown here is derived from an EMBL/GenBank/DDBJ whole genome shotgun (WGS) entry which is preliminary data.</text>
</comment>
<reference evidence="3" key="1">
    <citation type="submission" date="2016-04" db="EMBL/GenBank/DDBJ databases">
        <title>The genome sequence project of a novel Fervidobacterium isolate from a hot spring in Thailand.</title>
        <authorList>
            <person name="Gonzalez J.M."/>
            <person name="Cuecas A."/>
            <person name="Kanoksilapatham W."/>
        </authorList>
    </citation>
    <scope>NUCLEOTIDE SEQUENCE [LARGE SCALE GENOMIC DNA]</scope>
    <source>
        <strain evidence="3">FC2004</strain>
    </source>
</reference>
<dbReference type="RefSeq" id="WP_069293727.1">
    <property type="nucleotide sequence ID" value="NZ_CP140110.1"/>
</dbReference>
<sequence>MKKFYLTMVLILAACTIFSFDLSAMLGLELGGKNRPFIGARFGTPEGGLSIALEAYYAMSSFDELGSLNPSSVKFLELTPYLYFGIPLSNILVYAGAGPILFLDLVNFGFAPYSFELFHAKLGIKFGKEIFFFAEGMTTFTISFQTFGIFALSAGAGISF</sequence>
<keyword evidence="3" id="KW-1185">Reference proteome</keyword>
<feature type="transmembrane region" description="Helical" evidence="1">
    <location>
        <begin position="91"/>
        <end position="110"/>
    </location>
</feature>
<dbReference type="Proteomes" id="UP000094570">
    <property type="component" value="Unassembled WGS sequence"/>
</dbReference>
<dbReference type="OrthoDB" id="49031at2"/>
<keyword evidence="1" id="KW-1133">Transmembrane helix</keyword>
<gene>
    <name evidence="2" type="ORF">A4H02_08355</name>
</gene>
<proteinExistence type="predicted"/>
<keyword evidence="1" id="KW-0472">Membrane</keyword>
<evidence type="ECO:0000313" key="2">
    <source>
        <dbReference type="EMBL" id="ODN29868.1"/>
    </source>
</evidence>
<keyword evidence="1" id="KW-0812">Transmembrane</keyword>
<feature type="transmembrane region" description="Helical" evidence="1">
    <location>
        <begin position="130"/>
        <end position="158"/>
    </location>
</feature>
<dbReference type="STRING" id="1008305.A4H02_08355"/>